<proteinExistence type="inferred from homology"/>
<comment type="caution">
    <text evidence="4">The sequence shown here is derived from an EMBL/GenBank/DDBJ whole genome shotgun (WGS) entry which is preliminary data.</text>
</comment>
<feature type="domain" description="Smf/DprA SLOG" evidence="2">
    <location>
        <begin position="78"/>
        <end position="286"/>
    </location>
</feature>
<sequence>MENKLYWVWLSKINGLGSVKIKKLLEKFQNAQGIWEASREELNNSIGIGSVLSQEIIKAKKNFLPAKEKEKLKKAKVKLVTLEDTCYPKLLKEIYAPPPVIYYRGALVKVSRPCLAVVGTRDCTEYGKITAYNLAKKLAEMGFVVVSGLARGIDTKAHQGALQTGMTYAILGSGLDHIYPPENNHLAEKIAQQGAVITSYQLQTQPQREHFPARNRIISGLSLGTIVIEAPQQSGALITANFSLRQGREVFAIPGNIRKRQSQGTNKLIQSGAKLVQNVDDILEELMLENYLLQDVNEEDAEDEIKTKRLNQQQKRVYNLLTDEVQQFEKILSNVTMKAKELNSILAQLEIMGLIKQLPGKRICLINQ</sequence>
<dbReference type="NCBIfam" id="TIGR00732">
    <property type="entry name" value="dprA"/>
    <property type="match status" value="1"/>
</dbReference>
<dbReference type="PANTHER" id="PTHR43022">
    <property type="entry name" value="PROTEIN SMF"/>
    <property type="match status" value="1"/>
</dbReference>
<dbReference type="SUPFAM" id="SSF102405">
    <property type="entry name" value="MCP/YpsA-like"/>
    <property type="match status" value="1"/>
</dbReference>
<keyword evidence="5" id="KW-1185">Reference proteome</keyword>
<dbReference type="PANTHER" id="PTHR43022:SF1">
    <property type="entry name" value="PROTEIN SMF"/>
    <property type="match status" value="1"/>
</dbReference>
<dbReference type="InterPro" id="IPR057666">
    <property type="entry name" value="DrpA_SLOG"/>
</dbReference>
<gene>
    <name evidence="4" type="ORF">JOC47_000151</name>
</gene>
<dbReference type="SUPFAM" id="SSF47781">
    <property type="entry name" value="RuvA domain 2-like"/>
    <property type="match status" value="1"/>
</dbReference>
<dbReference type="Proteomes" id="UP000774000">
    <property type="component" value="Unassembled WGS sequence"/>
</dbReference>
<dbReference type="InterPro" id="IPR010994">
    <property type="entry name" value="RuvA_2-like"/>
</dbReference>
<dbReference type="Pfam" id="PF17782">
    <property type="entry name" value="WHD_DprA"/>
    <property type="match status" value="1"/>
</dbReference>
<name>A0A938XNE6_9FIRM</name>
<evidence type="ECO:0000313" key="4">
    <source>
        <dbReference type="EMBL" id="MBM7555327.1"/>
    </source>
</evidence>
<dbReference type="EMBL" id="JAFBDQ010000001">
    <property type="protein sequence ID" value="MBM7555327.1"/>
    <property type="molecule type" value="Genomic_DNA"/>
</dbReference>
<organism evidence="4 5">
    <name type="scientific">Halanaerobacter jeridensis</name>
    <dbReference type="NCBI Taxonomy" id="706427"/>
    <lineage>
        <taxon>Bacteria</taxon>
        <taxon>Bacillati</taxon>
        <taxon>Bacillota</taxon>
        <taxon>Clostridia</taxon>
        <taxon>Halanaerobiales</taxon>
        <taxon>Halobacteroidaceae</taxon>
        <taxon>Halanaerobacter</taxon>
    </lineage>
</organism>
<accession>A0A938XNE6</accession>
<dbReference type="Pfam" id="PF02481">
    <property type="entry name" value="DNA_processg_A"/>
    <property type="match status" value="1"/>
</dbReference>
<dbReference type="Gene3D" id="3.40.50.450">
    <property type="match status" value="1"/>
</dbReference>
<protein>
    <submittedName>
        <fullName evidence="4">DNA processing protein</fullName>
    </submittedName>
</protein>
<dbReference type="GO" id="GO:0009294">
    <property type="term" value="P:DNA-mediated transformation"/>
    <property type="evidence" value="ECO:0007669"/>
    <property type="project" value="InterPro"/>
</dbReference>
<dbReference type="InterPro" id="IPR036388">
    <property type="entry name" value="WH-like_DNA-bd_sf"/>
</dbReference>
<feature type="domain" description="DprA winged helix" evidence="3">
    <location>
        <begin position="309"/>
        <end position="361"/>
    </location>
</feature>
<reference evidence="4" key="1">
    <citation type="submission" date="2021-01" db="EMBL/GenBank/DDBJ databases">
        <title>Genomic Encyclopedia of Type Strains, Phase IV (KMG-IV): sequencing the most valuable type-strain genomes for metagenomic binning, comparative biology and taxonomic classification.</title>
        <authorList>
            <person name="Goeker M."/>
        </authorList>
    </citation>
    <scope>NUCLEOTIDE SEQUENCE</scope>
    <source>
        <strain evidence="4">DSM 23230</strain>
    </source>
</reference>
<evidence type="ECO:0000256" key="1">
    <source>
        <dbReference type="ARBA" id="ARBA00006525"/>
    </source>
</evidence>
<evidence type="ECO:0000259" key="2">
    <source>
        <dbReference type="Pfam" id="PF02481"/>
    </source>
</evidence>
<comment type="similarity">
    <text evidence="1">Belongs to the DprA/Smf family.</text>
</comment>
<dbReference type="RefSeq" id="WP_204700049.1">
    <property type="nucleotide sequence ID" value="NZ_JAFBDQ010000001.1"/>
</dbReference>
<evidence type="ECO:0000313" key="5">
    <source>
        <dbReference type="Proteomes" id="UP000774000"/>
    </source>
</evidence>
<dbReference type="InterPro" id="IPR041614">
    <property type="entry name" value="DprA_WH"/>
</dbReference>
<dbReference type="Gene3D" id="1.10.10.10">
    <property type="entry name" value="Winged helix-like DNA-binding domain superfamily/Winged helix DNA-binding domain"/>
    <property type="match status" value="1"/>
</dbReference>
<dbReference type="InterPro" id="IPR003488">
    <property type="entry name" value="DprA"/>
</dbReference>
<evidence type="ECO:0000259" key="3">
    <source>
        <dbReference type="Pfam" id="PF17782"/>
    </source>
</evidence>
<dbReference type="AlphaFoldDB" id="A0A938XNE6"/>